<evidence type="ECO:0000256" key="1">
    <source>
        <dbReference type="ARBA" id="ARBA00022737"/>
    </source>
</evidence>
<evidence type="ECO:0000256" key="2">
    <source>
        <dbReference type="PROSITE-ProRule" id="PRU00235"/>
    </source>
</evidence>
<dbReference type="PROSITE" id="PS50012">
    <property type="entry name" value="RCC1_3"/>
    <property type="match status" value="3"/>
</dbReference>
<dbReference type="AlphaFoldDB" id="V4BHH5"/>
<organism evidence="4 5">
    <name type="scientific">Lottia gigantea</name>
    <name type="common">Giant owl limpet</name>
    <dbReference type="NCBI Taxonomy" id="225164"/>
    <lineage>
        <taxon>Eukaryota</taxon>
        <taxon>Metazoa</taxon>
        <taxon>Spiralia</taxon>
        <taxon>Lophotrochozoa</taxon>
        <taxon>Mollusca</taxon>
        <taxon>Gastropoda</taxon>
        <taxon>Patellogastropoda</taxon>
        <taxon>Lottioidea</taxon>
        <taxon>Lottiidae</taxon>
        <taxon>Lottia</taxon>
    </lineage>
</organism>
<dbReference type="Gene3D" id="2.130.10.30">
    <property type="entry name" value="Regulator of chromosome condensation 1/beta-lactamase-inhibitor protein II"/>
    <property type="match status" value="1"/>
</dbReference>
<dbReference type="RefSeq" id="XP_009061138.1">
    <property type="nucleotide sequence ID" value="XM_009062890.1"/>
</dbReference>
<dbReference type="InterPro" id="IPR051210">
    <property type="entry name" value="Ub_ligase/GEF_domain"/>
</dbReference>
<dbReference type="Proteomes" id="UP000030746">
    <property type="component" value="Unassembled WGS sequence"/>
</dbReference>
<dbReference type="EMBL" id="KB202752">
    <property type="protein sequence ID" value="ESO88109.1"/>
    <property type="molecule type" value="Genomic_DNA"/>
</dbReference>
<evidence type="ECO:0000313" key="5">
    <source>
        <dbReference type="Proteomes" id="UP000030746"/>
    </source>
</evidence>
<feature type="region of interest" description="Disordered" evidence="3">
    <location>
        <begin position="220"/>
        <end position="239"/>
    </location>
</feature>
<evidence type="ECO:0000313" key="4">
    <source>
        <dbReference type="EMBL" id="ESO88109.1"/>
    </source>
</evidence>
<dbReference type="STRING" id="225164.V4BHH5"/>
<dbReference type="HOGENOM" id="CLU_459510_0_0_1"/>
<dbReference type="PROSITE" id="PS00626">
    <property type="entry name" value="RCC1_2"/>
    <property type="match status" value="1"/>
</dbReference>
<dbReference type="PANTHER" id="PTHR22870:SF408">
    <property type="entry name" value="OS09G0560450 PROTEIN"/>
    <property type="match status" value="1"/>
</dbReference>
<feature type="region of interest" description="Disordered" evidence="3">
    <location>
        <begin position="469"/>
        <end position="502"/>
    </location>
</feature>
<evidence type="ECO:0000256" key="3">
    <source>
        <dbReference type="SAM" id="MobiDB-lite"/>
    </source>
</evidence>
<dbReference type="GeneID" id="20240197"/>
<dbReference type="OrthoDB" id="5981550at2759"/>
<gene>
    <name evidence="4" type="ORF">LOTGIDRAFT_165846</name>
</gene>
<protein>
    <submittedName>
        <fullName evidence="4">Uncharacterized protein</fullName>
    </submittedName>
</protein>
<dbReference type="PANTHER" id="PTHR22870">
    <property type="entry name" value="REGULATOR OF CHROMOSOME CONDENSATION"/>
    <property type="match status" value="1"/>
</dbReference>
<feature type="compositionally biased region" description="Polar residues" evidence="3">
    <location>
        <begin position="523"/>
        <end position="540"/>
    </location>
</feature>
<dbReference type="InterPro" id="IPR009091">
    <property type="entry name" value="RCC1/BLIP-II"/>
</dbReference>
<feature type="repeat" description="RCC1" evidence="2">
    <location>
        <begin position="27"/>
        <end position="72"/>
    </location>
</feature>
<reference evidence="4 5" key="1">
    <citation type="journal article" date="2013" name="Nature">
        <title>Insights into bilaterian evolution from three spiralian genomes.</title>
        <authorList>
            <person name="Simakov O."/>
            <person name="Marletaz F."/>
            <person name="Cho S.J."/>
            <person name="Edsinger-Gonzales E."/>
            <person name="Havlak P."/>
            <person name="Hellsten U."/>
            <person name="Kuo D.H."/>
            <person name="Larsson T."/>
            <person name="Lv J."/>
            <person name="Arendt D."/>
            <person name="Savage R."/>
            <person name="Osoegawa K."/>
            <person name="de Jong P."/>
            <person name="Grimwood J."/>
            <person name="Chapman J.A."/>
            <person name="Shapiro H."/>
            <person name="Aerts A."/>
            <person name="Otillar R.P."/>
            <person name="Terry A.Y."/>
            <person name="Boore J.L."/>
            <person name="Grigoriev I.V."/>
            <person name="Lindberg D.R."/>
            <person name="Seaver E.C."/>
            <person name="Weisblat D.A."/>
            <person name="Putnam N.H."/>
            <person name="Rokhsar D.S."/>
        </authorList>
    </citation>
    <scope>NUCLEOTIDE SEQUENCE [LARGE SCALE GENOMIC DNA]</scope>
</reference>
<feature type="region of interest" description="Disordered" evidence="3">
    <location>
        <begin position="514"/>
        <end position="594"/>
    </location>
</feature>
<feature type="compositionally biased region" description="Polar residues" evidence="3">
    <location>
        <begin position="552"/>
        <end position="581"/>
    </location>
</feature>
<name>V4BHH5_LOTGI</name>
<dbReference type="Pfam" id="PF13540">
    <property type="entry name" value="RCC1_2"/>
    <property type="match status" value="1"/>
</dbReference>
<dbReference type="SUPFAM" id="SSF50985">
    <property type="entry name" value="RCC1/BLIP-II"/>
    <property type="match status" value="1"/>
</dbReference>
<feature type="repeat" description="RCC1" evidence="2">
    <location>
        <begin position="126"/>
        <end position="177"/>
    </location>
</feature>
<dbReference type="InterPro" id="IPR000408">
    <property type="entry name" value="Reg_chr_condens"/>
</dbReference>
<accession>V4BHH5</accession>
<keyword evidence="5" id="KW-1185">Reference proteome</keyword>
<proteinExistence type="predicted"/>
<dbReference type="KEGG" id="lgi:LOTGIDRAFT_165846"/>
<keyword evidence="1" id="KW-0677">Repeat</keyword>
<sequence>MPVYTNFNSICWMSNSICWMSEVLESGSVLMWGYCKALGRKYDILTPEVADIPYPVIQVAGGSSHSMALTENGHIYVWGSGIDGQLGKSKKLVIDAPKRLKDPNLFGNTVVIACGESFNAALTQCGQLYMWGKNNDTINATKKTSHKQFEPVLMNGDYKDISLIKCGGWHAMALTGRPETTIIENTDSLTDESTSETESIEAVELKPEITDMNLKTKEDENGNTLLVSPPPVSHLHSNAKKKYSRQTIGEFYESKEPPGNTCLNVDESTKICNPGKIQNKCHEATSQLTSLPTEATTSEVIPADSKVLVSPNNNKAGSVHYLIEFHGNSLIKSDNSANQNSHTNKHGKCKPAFFLLSQKTNNSVDCADQKELNEPQNRNSELSEKIITNSKNNTNSKISLDFQVKSKDSLYKERVFVSQRDMKLKAVDDLKLKTLFDDLFEHGSSDKLSEDKKQRLKVLYEAIVPGSRHLSSLSDAESKPPARRFGLSNNHHKPPSVPRDRTYLKYNTGKKIREVGDKAKQQKIGTQPSNQKPIFSSASSWKKRPLLRGQTYCESSPSHMNSKQLVRNTKQRSTSASSQQCHEPKLLLRRKLSS</sequence>
<dbReference type="CTD" id="20240197"/>
<feature type="repeat" description="RCC1" evidence="2">
    <location>
        <begin position="73"/>
        <end position="125"/>
    </location>
</feature>